<sequence length="57" mass="6489">MTDSSLQSNPEKCKRMFRCEILLLYFTAIDRINTTESSISTRTHDFTAHILCGASAY</sequence>
<protein>
    <submittedName>
        <fullName evidence="1">Uncharacterized protein</fullName>
    </submittedName>
</protein>
<name>A0A0A9C3E4_ARUDO</name>
<organism evidence="1">
    <name type="scientific">Arundo donax</name>
    <name type="common">Giant reed</name>
    <name type="synonym">Donax arundinaceus</name>
    <dbReference type="NCBI Taxonomy" id="35708"/>
    <lineage>
        <taxon>Eukaryota</taxon>
        <taxon>Viridiplantae</taxon>
        <taxon>Streptophyta</taxon>
        <taxon>Embryophyta</taxon>
        <taxon>Tracheophyta</taxon>
        <taxon>Spermatophyta</taxon>
        <taxon>Magnoliopsida</taxon>
        <taxon>Liliopsida</taxon>
        <taxon>Poales</taxon>
        <taxon>Poaceae</taxon>
        <taxon>PACMAD clade</taxon>
        <taxon>Arundinoideae</taxon>
        <taxon>Arundineae</taxon>
        <taxon>Arundo</taxon>
    </lineage>
</organism>
<proteinExistence type="predicted"/>
<reference evidence="1" key="2">
    <citation type="journal article" date="2015" name="Data Brief">
        <title>Shoot transcriptome of the giant reed, Arundo donax.</title>
        <authorList>
            <person name="Barrero R.A."/>
            <person name="Guerrero F.D."/>
            <person name="Moolhuijzen P."/>
            <person name="Goolsby J.A."/>
            <person name="Tidwell J."/>
            <person name="Bellgard S.E."/>
            <person name="Bellgard M.I."/>
        </authorList>
    </citation>
    <scope>NUCLEOTIDE SEQUENCE</scope>
    <source>
        <tissue evidence="1">Shoot tissue taken approximately 20 cm above the soil surface</tissue>
    </source>
</reference>
<evidence type="ECO:0000313" key="1">
    <source>
        <dbReference type="EMBL" id="JAD68983.1"/>
    </source>
</evidence>
<dbReference type="EMBL" id="GBRH01228912">
    <property type="protein sequence ID" value="JAD68983.1"/>
    <property type="molecule type" value="Transcribed_RNA"/>
</dbReference>
<reference evidence="1" key="1">
    <citation type="submission" date="2014-09" db="EMBL/GenBank/DDBJ databases">
        <authorList>
            <person name="Magalhaes I.L.F."/>
            <person name="Oliveira U."/>
            <person name="Santos F.R."/>
            <person name="Vidigal T.H.D.A."/>
            <person name="Brescovit A.D."/>
            <person name="Santos A.J."/>
        </authorList>
    </citation>
    <scope>NUCLEOTIDE SEQUENCE</scope>
    <source>
        <tissue evidence="1">Shoot tissue taken approximately 20 cm above the soil surface</tissue>
    </source>
</reference>
<dbReference type="AlphaFoldDB" id="A0A0A9C3E4"/>
<accession>A0A0A9C3E4</accession>